<keyword evidence="2" id="KW-1185">Reference proteome</keyword>
<gene>
    <name evidence="1" type="ORF">AFERRID_23750</name>
</gene>
<dbReference type="Proteomes" id="UP000280188">
    <property type="component" value="Chromosome"/>
</dbReference>
<dbReference type="AlphaFoldDB" id="A0A2Z6IMS4"/>
<evidence type="ECO:0000313" key="1">
    <source>
        <dbReference type="EMBL" id="BBF66157.1"/>
    </source>
</evidence>
<accession>A0A2Z6IMS4</accession>
<reference evidence="1 2" key="1">
    <citation type="journal article" date="2018" name="Microbiol. Resour. Announc.">
        <title>Complete Genome Sequence of Acidithiobacillus ferridurans JCM 18981.</title>
        <authorList>
            <person name="Miyauchi T."/>
            <person name="Kouzuma A."/>
            <person name="Abe T."/>
            <person name="Watanabe K."/>
        </authorList>
    </citation>
    <scope>NUCLEOTIDE SEQUENCE [LARGE SCALE GENOMIC DNA]</scope>
    <source>
        <strain evidence="2">ATCC 33020 / DSM 29468 / JCM 18981 / 11Fe</strain>
    </source>
</reference>
<sequence length="77" mass="8564">MQRTMLNGEPTRQGFHPNADGVVPQHLIPLRFSQKHAPVSVAYRDGAVLTFLFDRSTTIVDLITMVSRAGTVQKMVL</sequence>
<organism evidence="1 2">
    <name type="scientific">Acidithiobacillus ferridurans</name>
    <dbReference type="NCBI Taxonomy" id="1232575"/>
    <lineage>
        <taxon>Bacteria</taxon>
        <taxon>Pseudomonadati</taxon>
        <taxon>Pseudomonadota</taxon>
        <taxon>Acidithiobacillia</taxon>
        <taxon>Acidithiobacillales</taxon>
        <taxon>Acidithiobacillaceae</taxon>
        <taxon>Acidithiobacillus</taxon>
    </lineage>
</organism>
<dbReference type="KEGG" id="afj:AFERRID_23750"/>
<name>A0A2Z6IMS4_ACIFI</name>
<protein>
    <submittedName>
        <fullName evidence="1">Uncharacterized protein</fullName>
    </submittedName>
</protein>
<evidence type="ECO:0000313" key="2">
    <source>
        <dbReference type="Proteomes" id="UP000280188"/>
    </source>
</evidence>
<dbReference type="EMBL" id="AP018795">
    <property type="protein sequence ID" value="BBF66157.1"/>
    <property type="molecule type" value="Genomic_DNA"/>
</dbReference>
<dbReference type="RefSeq" id="WP_126605264.1">
    <property type="nucleotide sequence ID" value="NZ_AP018795.1"/>
</dbReference>
<proteinExistence type="predicted"/>